<evidence type="ECO:0000256" key="3">
    <source>
        <dbReference type="ARBA" id="ARBA00022989"/>
    </source>
</evidence>
<accession>A0A1I7ZBN6</accession>
<dbReference type="GO" id="GO:0016020">
    <property type="term" value="C:membrane"/>
    <property type="evidence" value="ECO:0007669"/>
    <property type="project" value="UniProtKB-SubCell"/>
</dbReference>
<sequence length="299" mass="34305">MVSSPLLLSLSSVFALLALTMLGISFITDNWQEFLVNRKDILNQFNQNKSMKDQLFDKYDRDPRYYTRNIGLFHICFPDTIPSGSGSFNKLGLQVHCITRSNDYFPAETIRQNWGNAQNYGLYMLRSSTLCYAVGLVFIALCLIVGLFACWKQSTKLILWTAALMALGVLFCTMFIGSWFALRYWESEHNVEPFFRSWEPVLKGATKISYGWSMGIFIVGLSFLILATLCMFCARFALKREEDKNLNMKAGAYMMNNYYEKSMMPFYGTYGSAYPNYPAYYGQYATMPSNYGYLTYGGQ</sequence>
<proteinExistence type="predicted"/>
<dbReference type="Pfam" id="PF13903">
    <property type="entry name" value="Claudin_2"/>
    <property type="match status" value="1"/>
</dbReference>
<evidence type="ECO:0000256" key="4">
    <source>
        <dbReference type="ARBA" id="ARBA00023136"/>
    </source>
</evidence>
<keyword evidence="3 5" id="KW-1133">Transmembrane helix</keyword>
<dbReference type="PANTHER" id="PTHR21215:SF0">
    <property type="entry name" value="LD36024P"/>
    <property type="match status" value="1"/>
</dbReference>
<evidence type="ECO:0000256" key="1">
    <source>
        <dbReference type="ARBA" id="ARBA00004141"/>
    </source>
</evidence>
<dbReference type="WBParaSite" id="L893_g24730.t1">
    <property type="protein sequence ID" value="L893_g24730.t1"/>
    <property type="gene ID" value="L893_g24730"/>
</dbReference>
<name>A0A1I7ZBN6_9BILA</name>
<keyword evidence="6" id="KW-1185">Reference proteome</keyword>
<feature type="transmembrane region" description="Helical" evidence="5">
    <location>
        <begin position="210"/>
        <end position="238"/>
    </location>
</feature>
<comment type="subcellular location">
    <subcellularLocation>
        <location evidence="1">Membrane</location>
        <topology evidence="1">Multi-pass membrane protein</topology>
    </subcellularLocation>
</comment>
<organism evidence="6 7">
    <name type="scientific">Steinernema glaseri</name>
    <dbReference type="NCBI Taxonomy" id="37863"/>
    <lineage>
        <taxon>Eukaryota</taxon>
        <taxon>Metazoa</taxon>
        <taxon>Ecdysozoa</taxon>
        <taxon>Nematoda</taxon>
        <taxon>Chromadorea</taxon>
        <taxon>Rhabditida</taxon>
        <taxon>Tylenchina</taxon>
        <taxon>Panagrolaimomorpha</taxon>
        <taxon>Strongyloidoidea</taxon>
        <taxon>Steinernematidae</taxon>
        <taxon>Steinernema</taxon>
    </lineage>
</organism>
<dbReference type="Gene3D" id="1.20.140.150">
    <property type="match status" value="1"/>
</dbReference>
<reference evidence="7" key="1">
    <citation type="submission" date="2016-11" db="UniProtKB">
        <authorList>
            <consortium name="WormBaseParasite"/>
        </authorList>
    </citation>
    <scope>IDENTIFICATION</scope>
</reference>
<evidence type="ECO:0000256" key="2">
    <source>
        <dbReference type="ARBA" id="ARBA00022692"/>
    </source>
</evidence>
<keyword evidence="2 5" id="KW-0812">Transmembrane</keyword>
<dbReference type="PANTHER" id="PTHR21215">
    <property type="entry name" value="LD36024P"/>
    <property type="match status" value="1"/>
</dbReference>
<feature type="transmembrane region" description="Helical" evidence="5">
    <location>
        <begin position="132"/>
        <end position="151"/>
    </location>
</feature>
<dbReference type="Proteomes" id="UP000095287">
    <property type="component" value="Unplaced"/>
</dbReference>
<dbReference type="InterPro" id="IPR004031">
    <property type="entry name" value="PMP22/EMP/MP20/Claudin"/>
</dbReference>
<keyword evidence="4 5" id="KW-0472">Membrane</keyword>
<evidence type="ECO:0000313" key="7">
    <source>
        <dbReference type="WBParaSite" id="L893_g24730.t1"/>
    </source>
</evidence>
<protein>
    <submittedName>
        <fullName evidence="7">Claudin domain-containing protein</fullName>
    </submittedName>
</protein>
<dbReference type="AlphaFoldDB" id="A0A1I7ZBN6"/>
<feature type="transmembrane region" description="Helical" evidence="5">
    <location>
        <begin position="158"/>
        <end position="182"/>
    </location>
</feature>
<evidence type="ECO:0000313" key="6">
    <source>
        <dbReference type="Proteomes" id="UP000095287"/>
    </source>
</evidence>
<evidence type="ECO:0000256" key="5">
    <source>
        <dbReference type="SAM" id="Phobius"/>
    </source>
</evidence>